<comment type="subcellular location">
    <subcellularLocation>
        <location evidence="1">Membrane</location>
        <topology evidence="1">Multi-pass membrane protein</topology>
    </subcellularLocation>
</comment>
<evidence type="ECO:0000256" key="5">
    <source>
        <dbReference type="ARBA" id="ARBA00023136"/>
    </source>
</evidence>
<reference evidence="8 9" key="1">
    <citation type="submission" date="2023-10" db="EMBL/GenBank/DDBJ databases">
        <title>Complete genome sequence of a Sphingomonadaceae bacterium.</title>
        <authorList>
            <person name="Yan C."/>
        </authorList>
    </citation>
    <scope>NUCLEOTIDE SEQUENCE [LARGE SCALE GENOMIC DNA]</scope>
    <source>
        <strain evidence="8 9">SCSIO 66989</strain>
    </source>
</reference>
<dbReference type="SUPFAM" id="SSF103481">
    <property type="entry name" value="Multidrug resistance efflux transporter EmrE"/>
    <property type="match status" value="2"/>
</dbReference>
<keyword evidence="4 6" id="KW-1133">Transmembrane helix</keyword>
<evidence type="ECO:0000256" key="1">
    <source>
        <dbReference type="ARBA" id="ARBA00004141"/>
    </source>
</evidence>
<dbReference type="AlphaFoldDB" id="A0AA97I0G5"/>
<dbReference type="RefSeq" id="WP_317080408.1">
    <property type="nucleotide sequence ID" value="NZ_CP136594.1"/>
</dbReference>
<dbReference type="EMBL" id="CP136594">
    <property type="protein sequence ID" value="WOE74175.1"/>
    <property type="molecule type" value="Genomic_DNA"/>
</dbReference>
<feature type="domain" description="EamA" evidence="7">
    <location>
        <begin position="37"/>
        <end position="169"/>
    </location>
</feature>
<feature type="transmembrane region" description="Helical" evidence="6">
    <location>
        <begin position="153"/>
        <end position="170"/>
    </location>
</feature>
<keyword evidence="3 6" id="KW-0812">Transmembrane</keyword>
<evidence type="ECO:0000256" key="2">
    <source>
        <dbReference type="ARBA" id="ARBA00009853"/>
    </source>
</evidence>
<feature type="transmembrane region" description="Helical" evidence="6">
    <location>
        <begin position="129"/>
        <end position="146"/>
    </location>
</feature>
<dbReference type="KEGG" id="acoa:RB602_09945"/>
<gene>
    <name evidence="8" type="ORF">RB602_09945</name>
</gene>
<dbReference type="PANTHER" id="PTHR22911:SF6">
    <property type="entry name" value="SOLUTE CARRIER FAMILY 35 MEMBER G1"/>
    <property type="match status" value="1"/>
</dbReference>
<proteinExistence type="inferred from homology"/>
<dbReference type="InterPro" id="IPR000620">
    <property type="entry name" value="EamA_dom"/>
</dbReference>
<keyword evidence="9" id="KW-1185">Reference proteome</keyword>
<evidence type="ECO:0000256" key="4">
    <source>
        <dbReference type="ARBA" id="ARBA00022989"/>
    </source>
</evidence>
<organism evidence="8 9">
    <name type="scientific">Alterisphingorhabdus coralli</name>
    <dbReference type="NCBI Taxonomy" id="3071408"/>
    <lineage>
        <taxon>Bacteria</taxon>
        <taxon>Pseudomonadati</taxon>
        <taxon>Pseudomonadota</taxon>
        <taxon>Alphaproteobacteria</taxon>
        <taxon>Sphingomonadales</taxon>
        <taxon>Sphingomonadaceae</taxon>
        <taxon>Alterisphingorhabdus (ex Yan et al. 2024)</taxon>
    </lineage>
</organism>
<name>A0AA97I0G5_9SPHN</name>
<feature type="transmembrane region" description="Helical" evidence="6">
    <location>
        <begin position="273"/>
        <end position="295"/>
    </location>
</feature>
<feature type="transmembrane region" description="Helical" evidence="6">
    <location>
        <begin position="106"/>
        <end position="123"/>
    </location>
</feature>
<dbReference type="InterPro" id="IPR037185">
    <property type="entry name" value="EmrE-like"/>
</dbReference>
<dbReference type="Proteomes" id="UP001302429">
    <property type="component" value="Chromosome"/>
</dbReference>
<evidence type="ECO:0000256" key="6">
    <source>
        <dbReference type="SAM" id="Phobius"/>
    </source>
</evidence>
<sequence length="324" mass="34173">MNRPSSNMPPMVESRAALARDPRVDGNDSHDHSSISSAMLLTLAGFASLSLGDAVIKSAAGLWPSTGVAALRFTLGAVLLGLLLLVRSGPSAFFLPMPKYQIARGAMLATATLAFFTSIFLMPLADATAILFISPALTALLSAWLLKERVAPHIWVASVIAFIGVVLILRPNIANFGPTAALPLIAALAMSGVMMLNRKVAGSGGVLLMQFLLACFTAPFLILATIAAHYASIEGFTITAPPPQWVWIVCVVVACTSSVSHMLIYLGTTRASAAVVAPMVYVQLLVALLVGVFFYQDYPDLQAMGGAVLIIASGLYLWQRSRAA</sequence>
<feature type="transmembrane region" description="Helical" evidence="6">
    <location>
        <begin position="176"/>
        <end position="196"/>
    </location>
</feature>
<dbReference type="GO" id="GO:0016020">
    <property type="term" value="C:membrane"/>
    <property type="evidence" value="ECO:0007669"/>
    <property type="project" value="UniProtKB-SubCell"/>
</dbReference>
<keyword evidence="5 6" id="KW-0472">Membrane</keyword>
<comment type="similarity">
    <text evidence="2">Belongs to the drug/metabolite transporter (DMT) superfamily. 10 TMS drug/metabolite exporter (DME) (TC 2.A.7.3) family.</text>
</comment>
<accession>A0AA97I0G5</accession>
<dbReference type="PANTHER" id="PTHR22911">
    <property type="entry name" value="ACYL-MALONYL CONDENSING ENZYME-RELATED"/>
    <property type="match status" value="1"/>
</dbReference>
<feature type="transmembrane region" description="Helical" evidence="6">
    <location>
        <begin position="208"/>
        <end position="233"/>
    </location>
</feature>
<evidence type="ECO:0000259" key="7">
    <source>
        <dbReference type="Pfam" id="PF00892"/>
    </source>
</evidence>
<protein>
    <submittedName>
        <fullName evidence="8">DMT family transporter</fullName>
    </submittedName>
</protein>
<evidence type="ECO:0000313" key="8">
    <source>
        <dbReference type="EMBL" id="WOE74175.1"/>
    </source>
</evidence>
<feature type="transmembrane region" description="Helical" evidence="6">
    <location>
        <begin position="62"/>
        <end position="86"/>
    </location>
</feature>
<evidence type="ECO:0000256" key="3">
    <source>
        <dbReference type="ARBA" id="ARBA00022692"/>
    </source>
</evidence>
<dbReference type="Pfam" id="PF00892">
    <property type="entry name" value="EamA"/>
    <property type="match status" value="1"/>
</dbReference>
<evidence type="ECO:0000313" key="9">
    <source>
        <dbReference type="Proteomes" id="UP001302429"/>
    </source>
</evidence>
<feature type="transmembrane region" description="Helical" evidence="6">
    <location>
        <begin position="301"/>
        <end position="318"/>
    </location>
</feature>
<feature type="transmembrane region" description="Helical" evidence="6">
    <location>
        <begin position="245"/>
        <end position="266"/>
    </location>
</feature>